<protein>
    <submittedName>
        <fullName evidence="2">Uncharacterized protein</fullName>
    </submittedName>
</protein>
<evidence type="ECO:0000313" key="3">
    <source>
        <dbReference type="Proteomes" id="UP000017840"/>
    </source>
</evidence>
<accession>V4HI09</accession>
<comment type="caution">
    <text evidence="2">The sequence shown here is derived from an EMBL/GenBank/DDBJ whole genome shotgun (WGS) entry which is preliminary data.</text>
</comment>
<dbReference type="EMBL" id="ASGZ01000012">
    <property type="protein sequence ID" value="ESP89388.1"/>
    <property type="molecule type" value="Genomic_DNA"/>
</dbReference>
<dbReference type="Proteomes" id="UP000017840">
    <property type="component" value="Unassembled WGS sequence"/>
</dbReference>
<evidence type="ECO:0000256" key="1">
    <source>
        <dbReference type="SAM" id="Phobius"/>
    </source>
</evidence>
<reference evidence="2 3" key="1">
    <citation type="journal article" date="2013" name="Genome Announc.">
        <title>Draft Genome Sequence of 'Candidatus Halobonum tyrrellensis' Strain G22, Isolated from the Hypersaline Waters of Lake Tyrrell, Australia.</title>
        <authorList>
            <person name="Ugalde J.A."/>
            <person name="Narasingarao P."/>
            <person name="Kuo S."/>
            <person name="Podell S."/>
            <person name="Allen E.E."/>
        </authorList>
    </citation>
    <scope>NUCLEOTIDE SEQUENCE [LARGE SCALE GENOMIC DNA]</scope>
    <source>
        <strain evidence="2 3">G22</strain>
    </source>
</reference>
<gene>
    <name evidence="2" type="ORF">K933_04131</name>
</gene>
<dbReference type="Pfam" id="PF26119">
    <property type="entry name" value="DUF8036"/>
    <property type="match status" value="1"/>
</dbReference>
<organism evidence="2 3">
    <name type="scientific">Candidatus Halobonum tyrrellensis G22</name>
    <dbReference type="NCBI Taxonomy" id="1324957"/>
    <lineage>
        <taxon>Archaea</taxon>
        <taxon>Methanobacteriati</taxon>
        <taxon>Methanobacteriota</taxon>
        <taxon>Stenosarchaea group</taxon>
        <taxon>Halobacteria</taxon>
        <taxon>Halobacteriales</taxon>
        <taxon>Haloferacaceae</taxon>
        <taxon>Candidatus Halobonum</taxon>
    </lineage>
</organism>
<dbReference type="RefSeq" id="WP_023393416.1">
    <property type="nucleotide sequence ID" value="NZ_ASGZ01000012.1"/>
</dbReference>
<dbReference type="InterPro" id="IPR058349">
    <property type="entry name" value="DUF8036"/>
</dbReference>
<keyword evidence="1" id="KW-0812">Transmembrane</keyword>
<feature type="transmembrane region" description="Helical" evidence="1">
    <location>
        <begin position="6"/>
        <end position="28"/>
    </location>
</feature>
<evidence type="ECO:0000313" key="2">
    <source>
        <dbReference type="EMBL" id="ESP89388.1"/>
    </source>
</evidence>
<keyword evidence="1" id="KW-0472">Membrane</keyword>
<keyword evidence="3" id="KW-1185">Reference proteome</keyword>
<dbReference type="eggNOG" id="arCOG08981">
    <property type="taxonomic scope" value="Archaea"/>
</dbReference>
<proteinExistence type="predicted"/>
<dbReference type="AlphaFoldDB" id="V4HI09"/>
<name>V4HI09_9EURY</name>
<dbReference type="STRING" id="1324957.K933_04131"/>
<keyword evidence="1" id="KW-1133">Transmembrane helix</keyword>
<feature type="transmembrane region" description="Helical" evidence="1">
    <location>
        <begin position="40"/>
        <end position="58"/>
    </location>
</feature>
<feature type="transmembrane region" description="Helical" evidence="1">
    <location>
        <begin position="70"/>
        <end position="90"/>
    </location>
</feature>
<sequence length="94" mass="10450">MLLIRVELFVTTFTLVMLVALTATYAGLYRDLPNKYTRSMLVLSVALLLYAVTSNPYVPVLFGFPLRPGIGPFVFLPDVFVGLAIAVLFYQSQT</sequence>